<proteinExistence type="predicted"/>
<protein>
    <submittedName>
        <fullName evidence="1">Uncharacterized protein</fullName>
    </submittedName>
</protein>
<evidence type="ECO:0000313" key="1">
    <source>
        <dbReference type="EMBL" id="KAI3814415.1"/>
    </source>
</evidence>
<dbReference type="Proteomes" id="UP001056120">
    <property type="component" value="Linkage Group LG06"/>
</dbReference>
<name>A0ACB9J4B2_9ASTR</name>
<sequence>MNPSGGQIPPSKQQPDPRLEVLAVIPSSDCPIIVGSPHLGEDLTAILPLSATNGTGKSLLSTNGVQSRASPYDRSPGGGATRRKGSRRFRRENTQIEDLVPRLDKFSLVCGQDTIPAPQVVKLSVPAVPAVSGSTSGLDPAPPSSALPSRRSTRNANRSASVGEGSDIEAPTGSLVGLGSNQETATRVFEPIVMEKDSERVSGSRPIQRTTRSEMMLKPDLWSETDACMVNKEQYSIPGSNDLSESSSTSVNVMDKSMDKIGDSPPADGSAGKLMAEKPWSAESVASSRKSDFHRGGGFE</sequence>
<comment type="caution">
    <text evidence="1">The sequence shown here is derived from an EMBL/GenBank/DDBJ whole genome shotgun (WGS) entry which is preliminary data.</text>
</comment>
<reference evidence="1 2" key="2">
    <citation type="journal article" date="2022" name="Mol. Ecol. Resour.">
        <title>The genomes of chicory, endive, great burdock and yacon provide insights into Asteraceae paleo-polyploidization history and plant inulin production.</title>
        <authorList>
            <person name="Fan W."/>
            <person name="Wang S."/>
            <person name="Wang H."/>
            <person name="Wang A."/>
            <person name="Jiang F."/>
            <person name="Liu H."/>
            <person name="Zhao H."/>
            <person name="Xu D."/>
            <person name="Zhang Y."/>
        </authorList>
    </citation>
    <scope>NUCLEOTIDE SEQUENCE [LARGE SCALE GENOMIC DNA]</scope>
    <source>
        <strain evidence="2">cv. Yunnan</strain>
        <tissue evidence="1">Leaves</tissue>
    </source>
</reference>
<evidence type="ECO:0000313" key="2">
    <source>
        <dbReference type="Proteomes" id="UP001056120"/>
    </source>
</evidence>
<gene>
    <name evidence="1" type="ORF">L1987_19170</name>
</gene>
<reference evidence="2" key="1">
    <citation type="journal article" date="2022" name="Mol. Ecol. Resour.">
        <title>The genomes of chicory, endive, great burdock and yacon provide insights into Asteraceae palaeo-polyploidization history and plant inulin production.</title>
        <authorList>
            <person name="Fan W."/>
            <person name="Wang S."/>
            <person name="Wang H."/>
            <person name="Wang A."/>
            <person name="Jiang F."/>
            <person name="Liu H."/>
            <person name="Zhao H."/>
            <person name="Xu D."/>
            <person name="Zhang Y."/>
        </authorList>
    </citation>
    <scope>NUCLEOTIDE SEQUENCE [LARGE SCALE GENOMIC DNA]</scope>
    <source>
        <strain evidence="2">cv. Yunnan</strain>
    </source>
</reference>
<organism evidence="1 2">
    <name type="scientific">Smallanthus sonchifolius</name>
    <dbReference type="NCBI Taxonomy" id="185202"/>
    <lineage>
        <taxon>Eukaryota</taxon>
        <taxon>Viridiplantae</taxon>
        <taxon>Streptophyta</taxon>
        <taxon>Embryophyta</taxon>
        <taxon>Tracheophyta</taxon>
        <taxon>Spermatophyta</taxon>
        <taxon>Magnoliopsida</taxon>
        <taxon>eudicotyledons</taxon>
        <taxon>Gunneridae</taxon>
        <taxon>Pentapetalae</taxon>
        <taxon>asterids</taxon>
        <taxon>campanulids</taxon>
        <taxon>Asterales</taxon>
        <taxon>Asteraceae</taxon>
        <taxon>Asteroideae</taxon>
        <taxon>Heliantheae alliance</taxon>
        <taxon>Millerieae</taxon>
        <taxon>Smallanthus</taxon>
    </lineage>
</organism>
<accession>A0ACB9J4B2</accession>
<keyword evidence="2" id="KW-1185">Reference proteome</keyword>
<dbReference type="EMBL" id="CM042023">
    <property type="protein sequence ID" value="KAI3814415.1"/>
    <property type="molecule type" value="Genomic_DNA"/>
</dbReference>